<protein>
    <submittedName>
        <fullName evidence="3">Uncharacterized protein</fullName>
    </submittedName>
</protein>
<evidence type="ECO:0000313" key="3">
    <source>
        <dbReference type="EMBL" id="ACY24041.1"/>
    </source>
</evidence>
<dbReference type="AlphaFoldDB" id="D0LFJ2"/>
<dbReference type="Proteomes" id="UP000001219">
    <property type="component" value="Plasmid pGBRO01"/>
</dbReference>
<proteinExistence type="predicted"/>
<keyword evidence="2" id="KW-0472">Membrane</keyword>
<evidence type="ECO:0000256" key="1">
    <source>
        <dbReference type="SAM" id="MobiDB-lite"/>
    </source>
</evidence>
<geneLocation type="plasmid" evidence="3 4">
    <name>pGBRO01</name>
</geneLocation>
<feature type="transmembrane region" description="Helical" evidence="2">
    <location>
        <begin position="45"/>
        <end position="69"/>
    </location>
</feature>
<feature type="transmembrane region" description="Helical" evidence="2">
    <location>
        <begin position="75"/>
        <end position="95"/>
    </location>
</feature>
<keyword evidence="2" id="KW-1133">Transmembrane helix</keyword>
<dbReference type="HOGENOM" id="CLU_1093094_0_0_11"/>
<accession>D0LFJ2</accession>
<organism evidence="3 4">
    <name type="scientific">Gordonia bronchialis (strain ATCC 25592 / DSM 43247 / BCRC 13721 / JCM 3198 / KCTC 3076 / NBRC 16047 / NCTC 10667)</name>
    <name type="common">Rhodococcus bronchialis</name>
    <dbReference type="NCBI Taxonomy" id="526226"/>
    <lineage>
        <taxon>Bacteria</taxon>
        <taxon>Bacillati</taxon>
        <taxon>Actinomycetota</taxon>
        <taxon>Actinomycetes</taxon>
        <taxon>Mycobacteriales</taxon>
        <taxon>Gordoniaceae</taxon>
        <taxon>Gordonia</taxon>
    </lineage>
</organism>
<reference evidence="3 4" key="1">
    <citation type="journal article" date="2010" name="Stand. Genomic Sci.">
        <title>Complete genome sequence of Gordonia bronchialis type strain (3410).</title>
        <authorList>
            <person name="Ivanova N."/>
            <person name="Sikorski J."/>
            <person name="Jando M."/>
            <person name="Lapidus A."/>
            <person name="Nolan M."/>
            <person name="Lucas S."/>
            <person name="Del Rio T.G."/>
            <person name="Tice H."/>
            <person name="Copeland A."/>
            <person name="Cheng J.F."/>
            <person name="Chen F."/>
            <person name="Bruce D."/>
            <person name="Goodwin L."/>
            <person name="Pitluck S."/>
            <person name="Mavromatis K."/>
            <person name="Ovchinnikova G."/>
            <person name="Pati A."/>
            <person name="Chen A."/>
            <person name="Palaniappan K."/>
            <person name="Land M."/>
            <person name="Hauser L."/>
            <person name="Chang Y.J."/>
            <person name="Jeffries C.D."/>
            <person name="Chain P."/>
            <person name="Saunders E."/>
            <person name="Han C."/>
            <person name="Detter J.C."/>
            <person name="Brettin T."/>
            <person name="Rohde M."/>
            <person name="Goker M."/>
            <person name="Bristow J."/>
            <person name="Eisen J.A."/>
            <person name="Markowitz V."/>
            <person name="Hugenholtz P."/>
            <person name="Klenk H.P."/>
            <person name="Kyrpides N.C."/>
        </authorList>
    </citation>
    <scope>NUCLEOTIDE SEQUENCE [LARGE SCALE GENOMIC DNA]</scope>
    <source>
        <strain evidence="4">ATCC 25592 / DSM 43247 / BCRC 13721 / JCM 3198 / KCTC 3076 / NBRC 16047 / NCTC 10667</strain>
        <plasmid evidence="4">pGBRO01</plasmid>
    </source>
</reference>
<keyword evidence="4" id="KW-1185">Reference proteome</keyword>
<feature type="region of interest" description="Disordered" evidence="1">
    <location>
        <begin position="1"/>
        <end position="30"/>
    </location>
</feature>
<dbReference type="EMBL" id="CP001803">
    <property type="protein sequence ID" value="ACY24041.1"/>
    <property type="molecule type" value="Genomic_DNA"/>
</dbReference>
<evidence type="ECO:0000313" key="4">
    <source>
        <dbReference type="Proteomes" id="UP000001219"/>
    </source>
</evidence>
<keyword evidence="3" id="KW-0614">Plasmid</keyword>
<gene>
    <name evidence="3" type="ORF">Gbro_4928</name>
</gene>
<keyword evidence="2" id="KW-0812">Transmembrane</keyword>
<sequence length="254" mass="26854">MLARDQAEMVRATNDTSASPRGDDRGPVADDAALPALAPRRRAGVVLAGHVASVILLFAVVGGVFVGLIGSGVSASTVGWILVAVVGAVGVVRVAQLVRSRARRTGDGRVPSAWDNGLDQARTIRDVLVGIGANGLYRHPPGPLILRPDEAVHLRTATTYARRQHAGLEEWCEDVPIDVTTHRIVAYLPGGVLVFDWDAVIACHGDATAVEFSFVDTVPLHLSGPHALMIYVYATARLRGIPALSTEETRALLG</sequence>
<evidence type="ECO:0000256" key="2">
    <source>
        <dbReference type="SAM" id="Phobius"/>
    </source>
</evidence>
<name>D0LFJ2_GORB4</name>
<dbReference type="KEGG" id="gbr:Gbro_4928"/>